<dbReference type="AlphaFoldDB" id="B1I4Z7"/>
<reference evidence="6" key="1">
    <citation type="submission" date="2007-10" db="EMBL/GenBank/DDBJ databases">
        <title>Complete sequence of chromosome of Desulforudis audaxviator MP104C.</title>
        <authorList>
            <person name="Copeland A."/>
            <person name="Lucas S."/>
            <person name="Lapidus A."/>
            <person name="Barry K."/>
            <person name="Glavina del Rio T."/>
            <person name="Dalin E."/>
            <person name="Tice H."/>
            <person name="Bruce D."/>
            <person name="Pitluck S."/>
            <person name="Lowry S.R."/>
            <person name="Larimer F."/>
            <person name="Land M.L."/>
            <person name="Hauser L."/>
            <person name="Kyrpides N."/>
            <person name="Ivanova N.N."/>
            <person name="Richardson P."/>
        </authorList>
    </citation>
    <scope>NUCLEOTIDE SEQUENCE [LARGE SCALE GENOMIC DNA]</scope>
    <source>
        <strain evidence="6">MP104C</strain>
    </source>
</reference>
<dbReference type="OrthoDB" id="9778602at2"/>
<evidence type="ECO:0000256" key="2">
    <source>
        <dbReference type="ARBA" id="ARBA00023004"/>
    </source>
</evidence>
<dbReference type="eggNOG" id="COG1149">
    <property type="taxonomic scope" value="Bacteria"/>
</dbReference>
<proteinExistence type="predicted"/>
<keyword evidence="3" id="KW-0411">Iron-sulfur</keyword>
<evidence type="ECO:0000313" key="6">
    <source>
        <dbReference type="Proteomes" id="UP000008544"/>
    </source>
</evidence>
<evidence type="ECO:0000313" key="5">
    <source>
        <dbReference type="EMBL" id="ACA60040.1"/>
    </source>
</evidence>
<dbReference type="SUPFAM" id="SSF54862">
    <property type="entry name" value="4Fe-4S ferredoxins"/>
    <property type="match status" value="1"/>
</dbReference>
<dbReference type="PROSITE" id="PS51379">
    <property type="entry name" value="4FE4S_FER_2"/>
    <property type="match status" value="2"/>
</dbReference>
<evidence type="ECO:0000259" key="4">
    <source>
        <dbReference type="PROSITE" id="PS51379"/>
    </source>
</evidence>
<dbReference type="Pfam" id="PF00037">
    <property type="entry name" value="Fer4"/>
    <property type="match status" value="1"/>
</dbReference>
<keyword evidence="2" id="KW-0408">Iron</keyword>
<dbReference type="SUPFAM" id="SSF52540">
    <property type="entry name" value="P-loop containing nucleoside triphosphate hydrolases"/>
    <property type="match status" value="1"/>
</dbReference>
<dbReference type="Gene3D" id="3.40.50.300">
    <property type="entry name" value="P-loop containing nucleotide triphosphate hydrolases"/>
    <property type="match status" value="2"/>
</dbReference>
<dbReference type="InterPro" id="IPR017900">
    <property type="entry name" value="4Fe4S_Fe_S_CS"/>
</dbReference>
<sequence>MRMSEPLTVAVASGKGGTGKTTVATNLAYVLERQGRPVWYVDCDVEEPNGHLFLRPGLTEEKKVTVPVPKVDLNRCVHCGLCAEICRYGAIAAVGDMILTFPGMCHSCGGCFLACPAEAISEGERLVGIVEKGRAGPVTFVHGRLRVGEAMSPPLIKAVRRAAGGGAVQVIDVPPGTSCPVITAIRGVNLVVLVTEPTPFGLHDLGLALDMVRELGLPHAVVVNRTDEDNDSARQFCRQRQVKILAEIPDDRRVAEAYSRGEMAASISGYAERFEALLAAVKRMVVR</sequence>
<dbReference type="PROSITE" id="PS00198">
    <property type="entry name" value="4FE4S_FER_1"/>
    <property type="match status" value="1"/>
</dbReference>
<name>B1I4Z7_DESAP</name>
<accession>B1I4Z7</accession>
<dbReference type="Gene3D" id="3.30.70.20">
    <property type="match status" value="1"/>
</dbReference>
<gene>
    <name evidence="5" type="ordered locus">Daud_1537</name>
</gene>
<dbReference type="KEGG" id="dau:Daud_1537"/>
<evidence type="ECO:0000256" key="1">
    <source>
        <dbReference type="ARBA" id="ARBA00022723"/>
    </source>
</evidence>
<dbReference type="Proteomes" id="UP000008544">
    <property type="component" value="Chromosome"/>
</dbReference>
<feature type="domain" description="4Fe-4S ferredoxin-type" evidence="4">
    <location>
        <begin position="67"/>
        <end position="96"/>
    </location>
</feature>
<dbReference type="EMBL" id="CP000860">
    <property type="protein sequence ID" value="ACA60040.1"/>
    <property type="molecule type" value="Genomic_DNA"/>
</dbReference>
<organism evidence="5 6">
    <name type="scientific">Desulforudis audaxviator (strain MP104C)</name>
    <dbReference type="NCBI Taxonomy" id="477974"/>
    <lineage>
        <taxon>Bacteria</taxon>
        <taxon>Bacillati</taxon>
        <taxon>Bacillota</taxon>
        <taxon>Clostridia</taxon>
        <taxon>Thermoanaerobacterales</taxon>
        <taxon>Candidatus Desulforudaceae</taxon>
        <taxon>Candidatus Desulforudis</taxon>
    </lineage>
</organism>
<reference evidence="5 6" key="2">
    <citation type="journal article" date="2008" name="Science">
        <title>Environmental genomics reveals a single-species ecosystem deep within Earth.</title>
        <authorList>
            <person name="Chivian D."/>
            <person name="Brodie E.L."/>
            <person name="Alm E.J."/>
            <person name="Culley D.E."/>
            <person name="Dehal P.S."/>
            <person name="Desantis T.Z."/>
            <person name="Gihring T.M."/>
            <person name="Lapidus A."/>
            <person name="Lin L.H."/>
            <person name="Lowry S.R."/>
            <person name="Moser D.P."/>
            <person name="Richardson P.M."/>
            <person name="Southam G."/>
            <person name="Wanger G."/>
            <person name="Pratt L.M."/>
            <person name="Andersen G.L."/>
            <person name="Hazen T.C."/>
            <person name="Brockman F.J."/>
            <person name="Arkin A.P."/>
            <person name="Onstott T.C."/>
        </authorList>
    </citation>
    <scope>NUCLEOTIDE SEQUENCE [LARGE SCALE GENOMIC DNA]</scope>
    <source>
        <strain evidence="5 6">MP104C</strain>
    </source>
</reference>
<feature type="domain" description="4Fe-4S ferredoxin-type" evidence="4">
    <location>
        <begin position="97"/>
        <end position="125"/>
    </location>
</feature>
<dbReference type="PANTHER" id="PTHR43063">
    <property type="entry name" value="4FE-4S CLUSTER CONTAINING PARA FAMILY ATPASE PROTEIN"/>
    <property type="match status" value="1"/>
</dbReference>
<keyword evidence="1" id="KW-0479">Metal-binding</keyword>
<dbReference type="GO" id="GO:0051536">
    <property type="term" value="F:iron-sulfur cluster binding"/>
    <property type="evidence" value="ECO:0007669"/>
    <property type="project" value="UniProtKB-KW"/>
</dbReference>
<dbReference type="InterPro" id="IPR027417">
    <property type="entry name" value="P-loop_NTPase"/>
</dbReference>
<dbReference type="GO" id="GO:0046872">
    <property type="term" value="F:metal ion binding"/>
    <property type="evidence" value="ECO:0007669"/>
    <property type="project" value="UniProtKB-KW"/>
</dbReference>
<dbReference type="InterPro" id="IPR017896">
    <property type="entry name" value="4Fe4S_Fe-S-bd"/>
</dbReference>
<dbReference type="InterPro" id="IPR002586">
    <property type="entry name" value="CobQ/CobB/MinD/ParA_Nub-bd_dom"/>
</dbReference>
<dbReference type="Pfam" id="PF01656">
    <property type="entry name" value="CbiA"/>
    <property type="match status" value="1"/>
</dbReference>
<protein>
    <submittedName>
        <fullName evidence="5">Cobyrinic acid a,c-diamide synthase</fullName>
    </submittedName>
</protein>
<dbReference type="HOGENOM" id="CLU_067767_0_0_9"/>
<dbReference type="CDD" id="cd03110">
    <property type="entry name" value="SIMIBI_bact_arch"/>
    <property type="match status" value="1"/>
</dbReference>
<dbReference type="RefSeq" id="WP_012302621.1">
    <property type="nucleotide sequence ID" value="NC_010424.1"/>
</dbReference>
<evidence type="ECO:0000256" key="3">
    <source>
        <dbReference type="ARBA" id="ARBA00023014"/>
    </source>
</evidence>
<dbReference type="STRING" id="477974.Daud_1537"/>
<dbReference type="PANTHER" id="PTHR43063:SF1">
    <property type="entry name" value="4FE-4S CLUSTER CONTAINING PARA FAMILY ATPASE PROTEIN"/>
    <property type="match status" value="1"/>
</dbReference>
<keyword evidence="6" id="KW-1185">Reference proteome</keyword>